<feature type="compositionally biased region" description="Basic and acidic residues" evidence="1">
    <location>
        <begin position="252"/>
        <end position="281"/>
    </location>
</feature>
<evidence type="ECO:0000256" key="1">
    <source>
        <dbReference type="SAM" id="MobiDB-lite"/>
    </source>
</evidence>
<feature type="region of interest" description="Disordered" evidence="1">
    <location>
        <begin position="252"/>
        <end position="314"/>
    </location>
</feature>
<organism evidence="2 3">
    <name type="scientific">Spiroplasma helicoides</name>
    <dbReference type="NCBI Taxonomy" id="216938"/>
    <lineage>
        <taxon>Bacteria</taxon>
        <taxon>Bacillati</taxon>
        <taxon>Mycoplasmatota</taxon>
        <taxon>Mollicutes</taxon>
        <taxon>Entomoplasmatales</taxon>
        <taxon>Spiroplasmataceae</taxon>
        <taxon>Spiroplasma</taxon>
    </lineage>
</organism>
<keyword evidence="3" id="KW-1185">Reference proteome</keyword>
<accession>A0A1B3SJI6</accession>
<feature type="compositionally biased region" description="Polar residues" evidence="1">
    <location>
        <begin position="136"/>
        <end position="145"/>
    </location>
</feature>
<evidence type="ECO:0000313" key="2">
    <source>
        <dbReference type="EMBL" id="AOG60081.1"/>
    </source>
</evidence>
<dbReference type="KEGG" id="shj:SHELI_v1c01260"/>
<sequence>MYYVLVIKRDFYVVDPNMRMIALFNTFAQAIKLSDMLNAQRALFENSGKPQAAFDAYVDRLIASFGGVNMINPSGPGPRMSSRYGGLYDNSTKLLGYGNEWGMDNFNQPFRRTDMNRGFNQFGGFDDSNDVDYMSRNESNGNYYSRENNRGQRYNNNYRDDFDNPRYNQGPYQPMDRNQNYYGKDKNDYYDNSGYGYDQQRYRDDRNERYSRNEWNEWNDHEDRNSRYDRNDRDRNDRDRIERTQRLEYNEKRFENKEESRTNDRDSVKRFNNEKNNKNSEPKSALFNYYEDDDSGKRSRSKETARYSSGKSTYDDDEYIEKSMDKSIEQDVEFLTNKTSRKSDSTGNTGEMFLSEAEISKFIKKLASGKEVEDKK</sequence>
<dbReference type="STRING" id="216938.SHELI_v1c01260"/>
<feature type="region of interest" description="Disordered" evidence="1">
    <location>
        <begin position="129"/>
        <end position="205"/>
    </location>
</feature>
<dbReference type="Proteomes" id="UP000094378">
    <property type="component" value="Chromosome"/>
</dbReference>
<dbReference type="AlphaFoldDB" id="A0A1B3SJI6"/>
<evidence type="ECO:0000313" key="3">
    <source>
        <dbReference type="Proteomes" id="UP000094378"/>
    </source>
</evidence>
<dbReference type="RefSeq" id="WP_069115861.1">
    <property type="nucleotide sequence ID" value="NZ_CP017015.1"/>
</dbReference>
<protein>
    <submittedName>
        <fullName evidence="2">Uncharacterized protein</fullName>
    </submittedName>
</protein>
<feature type="compositionally biased region" description="Basic and acidic residues" evidence="1">
    <location>
        <begin position="295"/>
        <end position="305"/>
    </location>
</feature>
<proteinExistence type="predicted"/>
<reference evidence="2 3" key="1">
    <citation type="submission" date="2016-08" db="EMBL/GenBank/DDBJ databases">
        <title>Complete genome sequence of Spiroplasma helicoides TABS-2 (DSM 22551).</title>
        <authorList>
            <person name="Shen W.-Y."/>
            <person name="Lo W.-S."/>
            <person name="Lai Y.-C."/>
            <person name="Kuo C.-H."/>
        </authorList>
    </citation>
    <scope>NUCLEOTIDE SEQUENCE [LARGE SCALE GENOMIC DNA]</scope>
    <source>
        <strain evidence="2 3">TABS-2</strain>
    </source>
</reference>
<dbReference type="EMBL" id="CP017015">
    <property type="protein sequence ID" value="AOG60081.1"/>
    <property type="molecule type" value="Genomic_DNA"/>
</dbReference>
<gene>
    <name evidence="2" type="ORF">SHELI_v1c01260</name>
</gene>
<name>A0A1B3SJI6_9MOLU</name>